<feature type="domain" description="NAD-dependent epimerase/dehydratase" evidence="1">
    <location>
        <begin position="11"/>
        <end position="231"/>
    </location>
</feature>
<evidence type="ECO:0000313" key="2">
    <source>
        <dbReference type="EMBL" id="RPF21204.1"/>
    </source>
</evidence>
<sequence>MVAVELTGRHVVVTGSSGMLGSALVRRLAADGAEVTGVDRRPDPDAPDGVEQVVADVRDEESVLTHLHGADAVVHCVAALPSYPADEIRTITVGGTRAVLGAARRAGTPRFVHISSTAVYGLPLIVPTPVSHPREPVDTYSAAKAEAEVLCEEAREAGLRVTMLRPKTFVGPGRMGLFSMLFEWADEGRNFPVLGDGKVRTQMLGIDDLVEAIVLALRADDEVAMGTYNIGAAEFGTLRDDFQAVLDAAGHGGRVVGLPQQPTVAVLSALGKAGASPVYGRLIHKLRRDSYVDISESVTRLGFRPRQSNRDAILATFDWWREQRAGQEPGSTAGGGVTSRDAWRQGALALAKFLF</sequence>
<dbReference type="AlphaFoldDB" id="A0A3N4YPB3"/>
<dbReference type="Gene3D" id="3.40.50.720">
    <property type="entry name" value="NAD(P)-binding Rossmann-like Domain"/>
    <property type="match status" value="1"/>
</dbReference>
<evidence type="ECO:0000259" key="1">
    <source>
        <dbReference type="Pfam" id="PF01370"/>
    </source>
</evidence>
<dbReference type="SUPFAM" id="SSF51735">
    <property type="entry name" value="NAD(P)-binding Rossmann-fold domains"/>
    <property type="match status" value="1"/>
</dbReference>
<organism evidence="2 3">
    <name type="scientific">Myceligenerans xiligouense</name>
    <dbReference type="NCBI Taxonomy" id="253184"/>
    <lineage>
        <taxon>Bacteria</taxon>
        <taxon>Bacillati</taxon>
        <taxon>Actinomycetota</taxon>
        <taxon>Actinomycetes</taxon>
        <taxon>Micrococcales</taxon>
        <taxon>Promicromonosporaceae</taxon>
        <taxon>Myceligenerans</taxon>
    </lineage>
</organism>
<dbReference type="Pfam" id="PF01370">
    <property type="entry name" value="Epimerase"/>
    <property type="match status" value="1"/>
</dbReference>
<gene>
    <name evidence="2" type="ORF">EDD34_1827</name>
</gene>
<dbReference type="PANTHER" id="PTHR43245">
    <property type="entry name" value="BIFUNCTIONAL POLYMYXIN RESISTANCE PROTEIN ARNA"/>
    <property type="match status" value="1"/>
</dbReference>
<dbReference type="InterPro" id="IPR001509">
    <property type="entry name" value="Epimerase_deHydtase"/>
</dbReference>
<keyword evidence="3" id="KW-1185">Reference proteome</keyword>
<proteinExistence type="predicted"/>
<comment type="caution">
    <text evidence="2">The sequence shown here is derived from an EMBL/GenBank/DDBJ whole genome shotgun (WGS) entry which is preliminary data.</text>
</comment>
<dbReference type="Proteomes" id="UP000280501">
    <property type="component" value="Unassembled WGS sequence"/>
</dbReference>
<dbReference type="InterPro" id="IPR050177">
    <property type="entry name" value="Lipid_A_modif_metabolic_enz"/>
</dbReference>
<dbReference type="EMBL" id="RKQZ01000001">
    <property type="protein sequence ID" value="RPF21204.1"/>
    <property type="molecule type" value="Genomic_DNA"/>
</dbReference>
<name>A0A3N4YPB3_9MICO</name>
<reference evidence="2 3" key="1">
    <citation type="submission" date="2018-11" db="EMBL/GenBank/DDBJ databases">
        <title>Sequencing the genomes of 1000 actinobacteria strains.</title>
        <authorList>
            <person name="Klenk H.-P."/>
        </authorList>
    </citation>
    <scope>NUCLEOTIDE SEQUENCE [LARGE SCALE GENOMIC DNA]</scope>
    <source>
        <strain evidence="2 3">DSM 15700</strain>
    </source>
</reference>
<protein>
    <submittedName>
        <fullName evidence="2">Nucleoside-diphosphate-sugar epimerase</fullName>
    </submittedName>
</protein>
<evidence type="ECO:0000313" key="3">
    <source>
        <dbReference type="Proteomes" id="UP000280501"/>
    </source>
</evidence>
<accession>A0A3N4YPB3</accession>
<dbReference type="InterPro" id="IPR036291">
    <property type="entry name" value="NAD(P)-bd_dom_sf"/>
</dbReference>